<dbReference type="Proteomes" id="UP000095283">
    <property type="component" value="Unplaced"/>
</dbReference>
<accession>A0A1I7XEQ4</accession>
<protein>
    <submittedName>
        <fullName evidence="2">Uncharacterized protein</fullName>
    </submittedName>
</protein>
<proteinExistence type="predicted"/>
<reference evidence="2" key="1">
    <citation type="submission" date="2016-11" db="UniProtKB">
        <authorList>
            <consortium name="WormBaseParasite"/>
        </authorList>
    </citation>
    <scope>IDENTIFICATION</scope>
</reference>
<dbReference type="WBParaSite" id="Hba_15951">
    <property type="protein sequence ID" value="Hba_15951"/>
    <property type="gene ID" value="Hba_15951"/>
</dbReference>
<name>A0A1I7XEQ4_HETBA</name>
<evidence type="ECO:0000313" key="1">
    <source>
        <dbReference type="Proteomes" id="UP000095283"/>
    </source>
</evidence>
<dbReference type="AlphaFoldDB" id="A0A1I7XEQ4"/>
<organism evidence="1 2">
    <name type="scientific">Heterorhabditis bacteriophora</name>
    <name type="common">Entomopathogenic nematode worm</name>
    <dbReference type="NCBI Taxonomy" id="37862"/>
    <lineage>
        <taxon>Eukaryota</taxon>
        <taxon>Metazoa</taxon>
        <taxon>Ecdysozoa</taxon>
        <taxon>Nematoda</taxon>
        <taxon>Chromadorea</taxon>
        <taxon>Rhabditida</taxon>
        <taxon>Rhabditina</taxon>
        <taxon>Rhabditomorpha</taxon>
        <taxon>Strongyloidea</taxon>
        <taxon>Heterorhabditidae</taxon>
        <taxon>Heterorhabditis</taxon>
    </lineage>
</organism>
<evidence type="ECO:0000313" key="2">
    <source>
        <dbReference type="WBParaSite" id="Hba_15951"/>
    </source>
</evidence>
<sequence length="121" mass="13808">MVSFRQHTKIPERQRLKVSSDRVGAIDTTSPIHFCYQPGRLPRVRQMWYSLCDIKLPLAEALLKRDFSSAPDAATNGWINTVSFFFEGTILILCLRILGCPGRIARADQRRCQKNKPGFGR</sequence>
<keyword evidence="1" id="KW-1185">Reference proteome</keyword>